<dbReference type="GO" id="GO:0003824">
    <property type="term" value="F:catalytic activity"/>
    <property type="evidence" value="ECO:0007669"/>
    <property type="project" value="InterPro"/>
</dbReference>
<accession>A0A2T7PMM8</accession>
<evidence type="ECO:0000256" key="1">
    <source>
        <dbReference type="SAM" id="MobiDB-lite"/>
    </source>
</evidence>
<feature type="domain" description="Endonuclease/exonuclease/phosphatase" evidence="2">
    <location>
        <begin position="142"/>
        <end position="252"/>
    </location>
</feature>
<reference evidence="3 4" key="1">
    <citation type="submission" date="2018-04" db="EMBL/GenBank/DDBJ databases">
        <title>The genome of golden apple snail Pomacea canaliculata provides insight into stress tolerance and invasive adaptation.</title>
        <authorList>
            <person name="Liu C."/>
            <person name="Liu B."/>
            <person name="Ren Y."/>
            <person name="Zhang Y."/>
            <person name="Wang H."/>
            <person name="Li S."/>
            <person name="Jiang F."/>
            <person name="Yin L."/>
            <person name="Zhang G."/>
            <person name="Qian W."/>
            <person name="Fan W."/>
        </authorList>
    </citation>
    <scope>NUCLEOTIDE SEQUENCE [LARGE SCALE GENOMIC DNA]</scope>
    <source>
        <strain evidence="3">SZHN2017</strain>
        <tissue evidence="3">Muscle</tissue>
    </source>
</reference>
<evidence type="ECO:0000313" key="4">
    <source>
        <dbReference type="Proteomes" id="UP000245119"/>
    </source>
</evidence>
<proteinExistence type="predicted"/>
<feature type="region of interest" description="Disordered" evidence="1">
    <location>
        <begin position="1"/>
        <end position="63"/>
    </location>
</feature>
<sequence length="385" mass="44184">MDNAHSKRYGALPVRSRQAGEVPGPAPQQGPPHDTGGHHAPMRGARLRRRREMATGRKGTTTTEETLRPLNILQWNAEGVYNKKLALTERLHAEKIDVACIQETHLNPNHRFTIRARDFQVDTNQQAEINGVKITVDSTVLTIFNLYCPPDKELSLQTLDIPAENCLAVGDFNSHSTCWGYDETDNRGEEVEDWQIDSKMILLNDPEDPPTFFSRRWVSSTTPDLAFATDDLSKKTTRGVQNQLGGSDHRPVKLAINLQYRPQDSKTFPRWNYKKANWNIFVSLSDQYTKGIRVADQNINRAIDAFNKAILKAASETIPRGARKNYRPYWTEELQELEDEVSKTRERLRMTHHRKQHSTERIKRPNTEKPATKLQERAGEKRQRN</sequence>
<name>A0A2T7PMM8_POMCA</name>
<organism evidence="3 4">
    <name type="scientific">Pomacea canaliculata</name>
    <name type="common">Golden apple snail</name>
    <dbReference type="NCBI Taxonomy" id="400727"/>
    <lineage>
        <taxon>Eukaryota</taxon>
        <taxon>Metazoa</taxon>
        <taxon>Spiralia</taxon>
        <taxon>Lophotrochozoa</taxon>
        <taxon>Mollusca</taxon>
        <taxon>Gastropoda</taxon>
        <taxon>Caenogastropoda</taxon>
        <taxon>Architaenioglossa</taxon>
        <taxon>Ampullarioidea</taxon>
        <taxon>Ampullariidae</taxon>
        <taxon>Pomacea</taxon>
    </lineage>
</organism>
<keyword evidence="4" id="KW-1185">Reference proteome</keyword>
<dbReference type="InterPro" id="IPR005135">
    <property type="entry name" value="Endo/exonuclease/phosphatase"/>
</dbReference>
<dbReference type="InterPro" id="IPR052560">
    <property type="entry name" value="RdDP_mobile_element"/>
</dbReference>
<gene>
    <name evidence="3" type="ORF">C0Q70_05950</name>
</gene>
<dbReference type="PANTHER" id="PTHR36688:SF2">
    <property type="entry name" value="ENDONUCLEASE_EXONUCLEASE_PHOSPHATASE DOMAIN-CONTAINING PROTEIN"/>
    <property type="match status" value="1"/>
</dbReference>
<dbReference type="SUPFAM" id="SSF56219">
    <property type="entry name" value="DNase I-like"/>
    <property type="match status" value="1"/>
</dbReference>
<protein>
    <recommendedName>
        <fullName evidence="2">Endonuclease/exonuclease/phosphatase domain-containing protein</fullName>
    </recommendedName>
</protein>
<dbReference type="Pfam" id="PF14529">
    <property type="entry name" value="Exo_endo_phos_2"/>
    <property type="match status" value="1"/>
</dbReference>
<evidence type="ECO:0000259" key="2">
    <source>
        <dbReference type="Pfam" id="PF14529"/>
    </source>
</evidence>
<feature type="region of interest" description="Disordered" evidence="1">
    <location>
        <begin position="341"/>
        <end position="385"/>
    </location>
</feature>
<comment type="caution">
    <text evidence="3">The sequence shown here is derived from an EMBL/GenBank/DDBJ whole genome shotgun (WGS) entry which is preliminary data.</text>
</comment>
<dbReference type="Gene3D" id="3.60.10.10">
    <property type="entry name" value="Endonuclease/exonuclease/phosphatase"/>
    <property type="match status" value="1"/>
</dbReference>
<dbReference type="EMBL" id="PZQS01000003">
    <property type="protein sequence ID" value="PVD34673.1"/>
    <property type="molecule type" value="Genomic_DNA"/>
</dbReference>
<dbReference type="PANTHER" id="PTHR36688">
    <property type="entry name" value="ENDO/EXONUCLEASE/PHOSPHATASE DOMAIN-CONTAINING PROTEIN"/>
    <property type="match status" value="1"/>
</dbReference>
<feature type="compositionally biased region" description="Basic and acidic residues" evidence="1">
    <location>
        <begin position="357"/>
        <end position="385"/>
    </location>
</feature>
<dbReference type="AlphaFoldDB" id="A0A2T7PMM8"/>
<dbReference type="Proteomes" id="UP000245119">
    <property type="component" value="Linkage Group LG3"/>
</dbReference>
<evidence type="ECO:0000313" key="3">
    <source>
        <dbReference type="EMBL" id="PVD34673.1"/>
    </source>
</evidence>
<dbReference type="InterPro" id="IPR036691">
    <property type="entry name" value="Endo/exonu/phosph_ase_sf"/>
</dbReference>